<keyword evidence="2" id="KW-1185">Reference proteome</keyword>
<evidence type="ECO:0000313" key="1">
    <source>
        <dbReference type="EMBL" id="KAK3080120.1"/>
    </source>
</evidence>
<sequence>MAQPAPDESLSLLTRLSQKPGVQSTLILSRDTGAIVRTSGLISESPATNPNSAPPAPAESGADPFTNGTTSGAKEKGMNSAEDIARIVWNYVKATESMIKELNGDNDARLLRVRTKRNELVIVPGMVTT</sequence>
<dbReference type="EMBL" id="JAWDJW010000729">
    <property type="protein sequence ID" value="KAK3080120.1"/>
    <property type="molecule type" value="Genomic_DNA"/>
</dbReference>
<reference evidence="1" key="1">
    <citation type="submission" date="2024-09" db="EMBL/GenBank/DDBJ databases">
        <title>Black Yeasts Isolated from many extreme environments.</title>
        <authorList>
            <person name="Coleine C."/>
            <person name="Stajich J.E."/>
            <person name="Selbmann L."/>
        </authorList>
    </citation>
    <scope>NUCLEOTIDE SEQUENCE</scope>
    <source>
        <strain evidence="1">CCFEE 5737</strain>
    </source>
</reference>
<name>A0ACC3DTX6_9PEZI</name>
<gene>
    <name evidence="1" type="ORF">LTS18_003063</name>
</gene>
<comment type="caution">
    <text evidence="1">The sequence shown here is derived from an EMBL/GenBank/DDBJ whole genome shotgun (WGS) entry which is preliminary data.</text>
</comment>
<evidence type="ECO:0000313" key="2">
    <source>
        <dbReference type="Proteomes" id="UP001186974"/>
    </source>
</evidence>
<dbReference type="Proteomes" id="UP001186974">
    <property type="component" value="Unassembled WGS sequence"/>
</dbReference>
<protein>
    <submittedName>
        <fullName evidence="1">Uncharacterized protein</fullName>
    </submittedName>
</protein>
<accession>A0ACC3DTX6</accession>
<proteinExistence type="predicted"/>
<organism evidence="1 2">
    <name type="scientific">Coniosporium uncinatum</name>
    <dbReference type="NCBI Taxonomy" id="93489"/>
    <lineage>
        <taxon>Eukaryota</taxon>
        <taxon>Fungi</taxon>
        <taxon>Dikarya</taxon>
        <taxon>Ascomycota</taxon>
        <taxon>Pezizomycotina</taxon>
        <taxon>Dothideomycetes</taxon>
        <taxon>Dothideomycetes incertae sedis</taxon>
        <taxon>Coniosporium</taxon>
    </lineage>
</organism>